<keyword evidence="5 6" id="KW-0472">Membrane</keyword>
<feature type="transmembrane region" description="Helical" evidence="6">
    <location>
        <begin position="135"/>
        <end position="158"/>
    </location>
</feature>
<keyword evidence="2" id="KW-1003">Cell membrane</keyword>
<name>A0ABS2WQG5_9BACT</name>
<reference evidence="9" key="1">
    <citation type="submission" date="2021-02" db="EMBL/GenBank/DDBJ databases">
        <title>Sulfurospirillum tamanensis sp. nov.</title>
        <authorList>
            <person name="Merkel A.Y."/>
        </authorList>
    </citation>
    <scope>NUCLEOTIDE SEQUENCE [LARGE SCALE GENOMIC DNA]</scope>
    <source>
        <strain evidence="9">T05b</strain>
    </source>
</reference>
<dbReference type="CDD" id="cd17473">
    <property type="entry name" value="MFS_arabinose_efflux_permease_like"/>
    <property type="match status" value="1"/>
</dbReference>
<evidence type="ECO:0000259" key="7">
    <source>
        <dbReference type="PROSITE" id="PS50850"/>
    </source>
</evidence>
<dbReference type="Gene3D" id="1.20.1250.20">
    <property type="entry name" value="MFS general substrate transporter like domains"/>
    <property type="match status" value="1"/>
</dbReference>
<dbReference type="RefSeq" id="WP_205457897.1">
    <property type="nucleotide sequence ID" value="NZ_JAFHKK010000002.1"/>
</dbReference>
<dbReference type="PANTHER" id="PTHR43124">
    <property type="entry name" value="PURINE EFFLUX PUMP PBUE"/>
    <property type="match status" value="1"/>
</dbReference>
<dbReference type="InterPro" id="IPR036259">
    <property type="entry name" value="MFS_trans_sf"/>
</dbReference>
<feature type="transmembrane region" description="Helical" evidence="6">
    <location>
        <begin position="12"/>
        <end position="33"/>
    </location>
</feature>
<dbReference type="SUPFAM" id="SSF103473">
    <property type="entry name" value="MFS general substrate transporter"/>
    <property type="match status" value="1"/>
</dbReference>
<reference evidence="8 9" key="2">
    <citation type="submission" date="2021-02" db="EMBL/GenBank/DDBJ databases">
        <title>Sulfurospirillum tamanensis sp. nov.</title>
        <authorList>
            <person name="Frolova A."/>
            <person name="Merkel A."/>
            <person name="Slobodkin A."/>
        </authorList>
    </citation>
    <scope>NUCLEOTIDE SEQUENCE [LARGE SCALE GENOMIC DNA]</scope>
    <source>
        <strain evidence="8 9">T05b</strain>
    </source>
</reference>
<organism evidence="8 9">
    <name type="scientific">Sulfurospirillum tamanense</name>
    <dbReference type="NCBI Taxonomy" id="2813362"/>
    <lineage>
        <taxon>Bacteria</taxon>
        <taxon>Pseudomonadati</taxon>
        <taxon>Campylobacterota</taxon>
        <taxon>Epsilonproteobacteria</taxon>
        <taxon>Campylobacterales</taxon>
        <taxon>Sulfurospirillaceae</taxon>
        <taxon>Sulfurospirillum</taxon>
    </lineage>
</organism>
<evidence type="ECO:0000256" key="5">
    <source>
        <dbReference type="ARBA" id="ARBA00023136"/>
    </source>
</evidence>
<dbReference type="EMBL" id="JAFHKK010000002">
    <property type="protein sequence ID" value="MBN2963459.1"/>
    <property type="molecule type" value="Genomic_DNA"/>
</dbReference>
<keyword evidence="4 6" id="KW-1133">Transmembrane helix</keyword>
<dbReference type="InterPro" id="IPR020846">
    <property type="entry name" value="MFS_dom"/>
</dbReference>
<evidence type="ECO:0000256" key="4">
    <source>
        <dbReference type="ARBA" id="ARBA00022989"/>
    </source>
</evidence>
<feature type="transmembrane region" description="Helical" evidence="6">
    <location>
        <begin position="267"/>
        <end position="287"/>
    </location>
</feature>
<evidence type="ECO:0000313" key="9">
    <source>
        <dbReference type="Proteomes" id="UP000703590"/>
    </source>
</evidence>
<feature type="transmembrane region" description="Helical" evidence="6">
    <location>
        <begin position="293"/>
        <end position="312"/>
    </location>
</feature>
<keyword evidence="9" id="KW-1185">Reference proteome</keyword>
<dbReference type="Pfam" id="PF07690">
    <property type="entry name" value="MFS_1"/>
    <property type="match status" value="1"/>
</dbReference>
<protein>
    <submittedName>
        <fullName evidence="8">MFS transporter</fullName>
    </submittedName>
</protein>
<feature type="transmembrane region" description="Helical" evidence="6">
    <location>
        <begin position="77"/>
        <end position="95"/>
    </location>
</feature>
<keyword evidence="3 6" id="KW-0812">Transmembrane</keyword>
<feature type="transmembrane region" description="Helical" evidence="6">
    <location>
        <begin position="101"/>
        <end position="123"/>
    </location>
</feature>
<comment type="subcellular location">
    <subcellularLocation>
        <location evidence="1">Cell membrane</location>
        <topology evidence="1">Multi-pass membrane protein</topology>
    </subcellularLocation>
</comment>
<proteinExistence type="predicted"/>
<evidence type="ECO:0000256" key="2">
    <source>
        <dbReference type="ARBA" id="ARBA00022475"/>
    </source>
</evidence>
<evidence type="ECO:0000313" key="8">
    <source>
        <dbReference type="EMBL" id="MBN2963459.1"/>
    </source>
</evidence>
<reference evidence="8 9" key="3">
    <citation type="submission" date="2021-02" db="EMBL/GenBank/DDBJ databases">
        <authorList>
            <person name="Merkel A.Y."/>
        </authorList>
    </citation>
    <scope>NUCLEOTIDE SEQUENCE [LARGE SCALE GENOMIC DNA]</scope>
    <source>
        <strain evidence="8 9">T05b</strain>
    </source>
</reference>
<feature type="transmembrane region" description="Helical" evidence="6">
    <location>
        <begin position="243"/>
        <end position="260"/>
    </location>
</feature>
<accession>A0ABS2WQG5</accession>
<dbReference type="Proteomes" id="UP000703590">
    <property type="component" value="Unassembled WGS sequence"/>
</dbReference>
<dbReference type="InterPro" id="IPR050189">
    <property type="entry name" value="MFS_Efflux_Transporters"/>
</dbReference>
<feature type="transmembrane region" description="Helical" evidence="6">
    <location>
        <begin position="333"/>
        <end position="351"/>
    </location>
</feature>
<sequence>MQMVTWQTKLTLLLISTMTIMSGTAIVASLPLIKAHFENVLHVDLYSKLILTAPAISIAFFAPWTSRLALRFGKKRTLVVALGLFGVFGMMGAWMQSIEGIVVSRLLFGLCVAVLMSLALALVGDYMKEEERTQYLGYQNTFVALGGVMFMAGGGFLSELSWQGAFYIYGIGILVMVLAIVYLFEPKAHYPAEGFSGHAQALLMRLWPVFATAVLTLSVFYMVPTQLPYLLHDAYHVEGREVGILMATVTFVSAITSLFYAKLRQFLSIRAIYSLLFLSQSIGFAGISQANTYLQFSCSLVAVGIGVGLVIVNTNSWLLEWAHEHERLKATGWLTSSIFLGQFLSPLLLYFPVKTLGVDGAFGLVGALLFSVSLALFIQANRRINL</sequence>
<evidence type="ECO:0000256" key="1">
    <source>
        <dbReference type="ARBA" id="ARBA00004651"/>
    </source>
</evidence>
<feature type="domain" description="Major facilitator superfamily (MFS) profile" evidence="7">
    <location>
        <begin position="8"/>
        <end position="384"/>
    </location>
</feature>
<feature type="transmembrane region" description="Helical" evidence="6">
    <location>
        <begin position="205"/>
        <end position="223"/>
    </location>
</feature>
<gene>
    <name evidence="8" type="ORF">JWV37_01570</name>
</gene>
<evidence type="ECO:0000256" key="6">
    <source>
        <dbReference type="SAM" id="Phobius"/>
    </source>
</evidence>
<comment type="caution">
    <text evidence="8">The sequence shown here is derived from an EMBL/GenBank/DDBJ whole genome shotgun (WGS) entry which is preliminary data.</text>
</comment>
<evidence type="ECO:0000256" key="3">
    <source>
        <dbReference type="ARBA" id="ARBA00022692"/>
    </source>
</evidence>
<dbReference type="InterPro" id="IPR011701">
    <property type="entry name" value="MFS"/>
</dbReference>
<feature type="transmembrane region" description="Helical" evidence="6">
    <location>
        <begin position="164"/>
        <end position="184"/>
    </location>
</feature>
<feature type="transmembrane region" description="Helical" evidence="6">
    <location>
        <begin position="357"/>
        <end position="378"/>
    </location>
</feature>
<dbReference type="PROSITE" id="PS50850">
    <property type="entry name" value="MFS"/>
    <property type="match status" value="1"/>
</dbReference>
<dbReference type="PANTHER" id="PTHR43124:SF3">
    <property type="entry name" value="CHLORAMPHENICOL EFFLUX PUMP RV0191"/>
    <property type="match status" value="1"/>
</dbReference>
<feature type="transmembrane region" description="Helical" evidence="6">
    <location>
        <begin position="45"/>
        <end position="65"/>
    </location>
</feature>